<gene>
    <name evidence="1" type="ORF">NE237_032104</name>
</gene>
<name>A0A9Q0R350_9MAGN</name>
<dbReference type="AlphaFoldDB" id="A0A9Q0R350"/>
<protein>
    <submittedName>
        <fullName evidence="1">Uncharacterized protein</fullName>
    </submittedName>
</protein>
<dbReference type="GO" id="GO:0003723">
    <property type="term" value="F:RNA binding"/>
    <property type="evidence" value="ECO:0007669"/>
    <property type="project" value="InterPro"/>
</dbReference>
<sequence>MRSILASDVAKQFGLKLKTNLSRIKPVDTEARPVAGIVEGVSIRLGLASMMKVEGIKHNPFIFVSVLTALAAHSMVEGIRVHGEELPFTIQEHCVLKNRFEFDNNIRMTLIAAYAKCDEMDGASTMDALQNVVLWTAIISGYLQNVDRSSC</sequence>
<dbReference type="Proteomes" id="UP001141806">
    <property type="component" value="Unassembled WGS sequence"/>
</dbReference>
<evidence type="ECO:0000313" key="2">
    <source>
        <dbReference type="Proteomes" id="UP001141806"/>
    </source>
</evidence>
<dbReference type="PANTHER" id="PTHR47926">
    <property type="entry name" value="PENTATRICOPEPTIDE REPEAT-CONTAINING PROTEIN"/>
    <property type="match status" value="1"/>
</dbReference>
<organism evidence="1 2">
    <name type="scientific">Protea cynaroides</name>
    <dbReference type="NCBI Taxonomy" id="273540"/>
    <lineage>
        <taxon>Eukaryota</taxon>
        <taxon>Viridiplantae</taxon>
        <taxon>Streptophyta</taxon>
        <taxon>Embryophyta</taxon>
        <taxon>Tracheophyta</taxon>
        <taxon>Spermatophyta</taxon>
        <taxon>Magnoliopsida</taxon>
        <taxon>Proteales</taxon>
        <taxon>Proteaceae</taxon>
        <taxon>Protea</taxon>
    </lineage>
</organism>
<accession>A0A9Q0R350</accession>
<dbReference type="GO" id="GO:0009451">
    <property type="term" value="P:RNA modification"/>
    <property type="evidence" value="ECO:0007669"/>
    <property type="project" value="InterPro"/>
</dbReference>
<dbReference type="InterPro" id="IPR046960">
    <property type="entry name" value="PPR_At4g14850-like_plant"/>
</dbReference>
<proteinExistence type="predicted"/>
<keyword evidence="2" id="KW-1185">Reference proteome</keyword>
<comment type="caution">
    <text evidence="1">The sequence shown here is derived from an EMBL/GenBank/DDBJ whole genome shotgun (WGS) entry which is preliminary data.</text>
</comment>
<reference evidence="1" key="1">
    <citation type="journal article" date="2023" name="Plant J.">
        <title>The genome of the king protea, Protea cynaroides.</title>
        <authorList>
            <person name="Chang J."/>
            <person name="Duong T.A."/>
            <person name="Schoeman C."/>
            <person name="Ma X."/>
            <person name="Roodt D."/>
            <person name="Barker N."/>
            <person name="Li Z."/>
            <person name="Van de Peer Y."/>
            <person name="Mizrachi E."/>
        </authorList>
    </citation>
    <scope>NUCLEOTIDE SEQUENCE</scope>
    <source>
        <tissue evidence="1">Young leaves</tissue>
    </source>
</reference>
<evidence type="ECO:0000313" key="1">
    <source>
        <dbReference type="EMBL" id="KAJ4981267.1"/>
    </source>
</evidence>
<dbReference type="PANTHER" id="PTHR47926:SF347">
    <property type="entry name" value="PENTATRICOPEPTIDE REPEAT-CONTAINING PROTEIN"/>
    <property type="match status" value="1"/>
</dbReference>
<dbReference type="EMBL" id="JAMYWD010000001">
    <property type="protein sequence ID" value="KAJ4981267.1"/>
    <property type="molecule type" value="Genomic_DNA"/>
</dbReference>